<protein>
    <submittedName>
        <fullName evidence="3">N-acetyl-alpha-D-glucosaminyl L-malate synthase BshA</fullName>
    </submittedName>
</protein>
<dbReference type="Pfam" id="PF00534">
    <property type="entry name" value="Glycos_transf_1"/>
    <property type="match status" value="1"/>
</dbReference>
<accession>A0A0S4MVZ0</accession>
<dbReference type="EMBL" id="FAOO01000002">
    <property type="protein sequence ID" value="CUU01597.1"/>
    <property type="molecule type" value="Genomic_DNA"/>
</dbReference>
<gene>
    <name evidence="3" type="ORF">JGI1_00291</name>
</gene>
<dbReference type="OrthoDB" id="9810929at2"/>
<dbReference type="RefSeq" id="WP_140944096.1">
    <property type="nucleotide sequence ID" value="NZ_FAOO01000002.1"/>
</dbReference>
<dbReference type="InterPro" id="IPR023881">
    <property type="entry name" value="Thiol_BshA"/>
</dbReference>
<dbReference type="PANTHER" id="PTHR45947">
    <property type="entry name" value="SULFOQUINOVOSYL TRANSFERASE SQD2"/>
    <property type="match status" value="1"/>
</dbReference>
<organism evidence="3 4">
    <name type="scientific">Candidatus Thermokryptus mobilis</name>
    <dbReference type="NCBI Taxonomy" id="1643428"/>
    <lineage>
        <taxon>Bacteria</taxon>
        <taxon>Pseudomonadati</taxon>
        <taxon>Candidatus Kryptoniota</taxon>
        <taxon>Candidatus Thermokryptus</taxon>
    </lineage>
</organism>
<dbReference type="AlphaFoldDB" id="A0A0S4MVZ0"/>
<dbReference type="Pfam" id="PF13439">
    <property type="entry name" value="Glyco_transf_4"/>
    <property type="match status" value="1"/>
</dbReference>
<name>A0A0S4MVZ0_9BACT</name>
<dbReference type="InterPro" id="IPR001296">
    <property type="entry name" value="Glyco_trans_1"/>
</dbReference>
<dbReference type="Proteomes" id="UP000320623">
    <property type="component" value="Unassembled WGS sequence"/>
</dbReference>
<dbReference type="GO" id="GO:0071793">
    <property type="term" value="P:bacillithiol biosynthetic process"/>
    <property type="evidence" value="ECO:0007669"/>
    <property type="project" value="InterPro"/>
</dbReference>
<dbReference type="GO" id="GO:0016757">
    <property type="term" value="F:glycosyltransferase activity"/>
    <property type="evidence" value="ECO:0007669"/>
    <property type="project" value="InterPro"/>
</dbReference>
<evidence type="ECO:0000313" key="3">
    <source>
        <dbReference type="EMBL" id="CUU01597.1"/>
    </source>
</evidence>
<feature type="domain" description="Glycosyl transferase family 1" evidence="1">
    <location>
        <begin position="188"/>
        <end position="348"/>
    </location>
</feature>
<dbReference type="InterPro" id="IPR050194">
    <property type="entry name" value="Glycosyltransferase_grp1"/>
</dbReference>
<proteinExistence type="predicted"/>
<evidence type="ECO:0000259" key="1">
    <source>
        <dbReference type="Pfam" id="PF00534"/>
    </source>
</evidence>
<evidence type="ECO:0000313" key="4">
    <source>
        <dbReference type="Proteomes" id="UP000320623"/>
    </source>
</evidence>
<dbReference type="Gene3D" id="3.40.50.2000">
    <property type="entry name" value="Glycogen Phosphorylase B"/>
    <property type="match status" value="2"/>
</dbReference>
<dbReference type="STRING" id="1643428.GCA_001442855_00278"/>
<dbReference type="InterPro" id="IPR028098">
    <property type="entry name" value="Glyco_trans_4-like_N"/>
</dbReference>
<dbReference type="SUPFAM" id="SSF53756">
    <property type="entry name" value="UDP-Glycosyltransferase/glycogen phosphorylase"/>
    <property type="match status" value="1"/>
</dbReference>
<dbReference type="PANTHER" id="PTHR45947:SF3">
    <property type="entry name" value="SULFOQUINOVOSYL TRANSFERASE SQD2"/>
    <property type="match status" value="1"/>
</dbReference>
<evidence type="ECO:0000259" key="2">
    <source>
        <dbReference type="Pfam" id="PF13439"/>
    </source>
</evidence>
<sequence length="373" mass="42038">MKIGITCYPTYGGSGVVATELGKALAARGHEIHFICYAVPIKLNKFLDNIYFHEVELYQYPLFEFPIYTDALASRIIDVARFNKIDIIHVHYAIPHATSAILAKMILGDKIKVITTLHGTDITLVGLEPSFTPVVRFGIESSDGVTAVSRYLREVTISTYNISREIEVIPNFVDTELFKPIKDAPLRKKIAPNGEKVLIHVSNFRKVKRVQDVVRVFEIVRTKLPCKLVFVGDGPERGDVENLCRTLNLCDDVIFLGKQEALNEILCSADIFILPSQMESFGLSALEAMSCGLPVVATNVGGLPEVVLHGETGYLTEVGNINRMASYIVELLEDRNRYREFSEKARERAEKYFDKNLIVPKYEQFYEKILNQN</sequence>
<reference evidence="4" key="1">
    <citation type="submission" date="2015-11" db="EMBL/GenBank/DDBJ databases">
        <authorList>
            <person name="Varghese N."/>
        </authorList>
    </citation>
    <scope>NUCLEOTIDE SEQUENCE [LARGE SCALE GENOMIC DNA]</scope>
</reference>
<feature type="domain" description="Glycosyltransferase subfamily 4-like N-terminal" evidence="2">
    <location>
        <begin position="11"/>
        <end position="176"/>
    </location>
</feature>
<dbReference type="NCBIfam" id="TIGR03999">
    <property type="entry name" value="thiol_BshA"/>
    <property type="match status" value="1"/>
</dbReference>
<keyword evidence="4" id="KW-1185">Reference proteome</keyword>